<dbReference type="Pfam" id="PF00155">
    <property type="entry name" value="Aminotran_1_2"/>
    <property type="match status" value="1"/>
</dbReference>
<reference evidence="6" key="1">
    <citation type="submission" date="2020-01" db="EMBL/GenBank/DDBJ databases">
        <title>Muricauda ochracea sp. nov., isolated from a tidal flat of Garorim bay in Korea.</title>
        <authorList>
            <person name="Kim D."/>
            <person name="Yoo Y."/>
            <person name="Kim J.-J."/>
        </authorList>
    </citation>
    <scope>NUCLEOTIDE SEQUENCE</scope>
    <source>
        <strain evidence="6">JGD-17</strain>
    </source>
</reference>
<comment type="caution">
    <text evidence="6">The sequence shown here is derived from an EMBL/GenBank/DDBJ whole genome shotgun (WGS) entry which is preliminary data.</text>
</comment>
<dbReference type="InterPro" id="IPR050106">
    <property type="entry name" value="HistidinolP_aminotransfase"/>
</dbReference>
<dbReference type="PANTHER" id="PTHR43643">
    <property type="entry name" value="HISTIDINOL-PHOSPHATE AMINOTRANSFERASE 2"/>
    <property type="match status" value="1"/>
</dbReference>
<dbReference type="CDD" id="cd00609">
    <property type="entry name" value="AAT_like"/>
    <property type="match status" value="1"/>
</dbReference>
<dbReference type="GO" id="GO:0030170">
    <property type="term" value="F:pyridoxal phosphate binding"/>
    <property type="evidence" value="ECO:0007669"/>
    <property type="project" value="InterPro"/>
</dbReference>
<dbReference type="PANTHER" id="PTHR43643:SF3">
    <property type="entry name" value="HISTIDINOL-PHOSPHATE AMINOTRANSFERASE"/>
    <property type="match status" value="1"/>
</dbReference>
<name>A0A964TAR6_9FLAO</name>
<evidence type="ECO:0000256" key="4">
    <source>
        <dbReference type="ARBA" id="ARBA00022898"/>
    </source>
</evidence>
<dbReference type="AlphaFoldDB" id="A0A964TAR6"/>
<keyword evidence="3" id="KW-0808">Transferase</keyword>
<comment type="similarity">
    <text evidence="1">Belongs to the class-II pyridoxal-phosphate-dependent aminotransferase family. Histidinol-phosphate aminotransferase subfamily.</text>
</comment>
<dbReference type="RefSeq" id="WP_166522224.1">
    <property type="nucleotide sequence ID" value="NZ_JAAABI010000001.1"/>
</dbReference>
<keyword evidence="2 6" id="KW-0032">Aminotransferase</keyword>
<keyword evidence="4" id="KW-0663">Pyridoxal phosphate</keyword>
<dbReference type="GO" id="GO:0008483">
    <property type="term" value="F:transaminase activity"/>
    <property type="evidence" value="ECO:0007669"/>
    <property type="project" value="UniProtKB-KW"/>
</dbReference>
<evidence type="ECO:0000259" key="5">
    <source>
        <dbReference type="Pfam" id="PF00155"/>
    </source>
</evidence>
<gene>
    <name evidence="6" type="ORF">GTQ34_02740</name>
</gene>
<proteinExistence type="inferred from homology"/>
<dbReference type="InterPro" id="IPR015424">
    <property type="entry name" value="PyrdxlP-dep_Trfase"/>
</dbReference>
<organism evidence="6 7">
    <name type="scientific">Flagellimonas ochracea</name>
    <dbReference type="NCBI Taxonomy" id="2696472"/>
    <lineage>
        <taxon>Bacteria</taxon>
        <taxon>Pseudomonadati</taxon>
        <taxon>Bacteroidota</taxon>
        <taxon>Flavobacteriia</taxon>
        <taxon>Flavobacteriales</taxon>
        <taxon>Flavobacteriaceae</taxon>
        <taxon>Flagellimonas</taxon>
    </lineage>
</organism>
<dbReference type="Proteomes" id="UP000667650">
    <property type="component" value="Unassembled WGS sequence"/>
</dbReference>
<accession>A0A964TAR6</accession>
<dbReference type="InterPro" id="IPR015421">
    <property type="entry name" value="PyrdxlP-dep_Trfase_major"/>
</dbReference>
<sequence>MNTIKRREWLKTIGLSTGFTLLGALDGWSAETERNFIASTENPIAKLNSNENPYGPSKLVREAVTKAFDKACRYPSVVFRPLLEKIAEKEGVTTDHIVVTGGSTEGLKAAGLTFGNGGGEIIAADPTFQAMLRYAEGFGAYVHRVPVDQNMGHDLEAMANRINNKTSLVFICNPNNPTGTLMDKNQLKDFCSTVGKETMVFSDEAYYDFIMEPDYPSMVELVKKGMNVIVSKTFSKVYGLAGMRIGYLVARPDLASRLRRNIMAMTNVLAIEAAKEALQDEAFYKFSLVKNMEAKKAIYSCLDDLKLEYVPSHTNFVFFKTGRPISEMIIEMKKHNVLIGRPFSPFYEWARISTGTLEDMERFDSALRKVMG</sequence>
<evidence type="ECO:0000313" key="6">
    <source>
        <dbReference type="EMBL" id="NAY90824.1"/>
    </source>
</evidence>
<feature type="domain" description="Aminotransferase class I/classII large" evidence="5">
    <location>
        <begin position="45"/>
        <end position="363"/>
    </location>
</feature>
<dbReference type="InterPro" id="IPR015422">
    <property type="entry name" value="PyrdxlP-dep_Trfase_small"/>
</dbReference>
<evidence type="ECO:0000256" key="3">
    <source>
        <dbReference type="ARBA" id="ARBA00022679"/>
    </source>
</evidence>
<evidence type="ECO:0000256" key="2">
    <source>
        <dbReference type="ARBA" id="ARBA00022576"/>
    </source>
</evidence>
<dbReference type="Gene3D" id="3.90.1150.10">
    <property type="entry name" value="Aspartate Aminotransferase, domain 1"/>
    <property type="match status" value="1"/>
</dbReference>
<dbReference type="SUPFAM" id="SSF53383">
    <property type="entry name" value="PLP-dependent transferases"/>
    <property type="match status" value="1"/>
</dbReference>
<dbReference type="InterPro" id="IPR004839">
    <property type="entry name" value="Aminotransferase_I/II_large"/>
</dbReference>
<protein>
    <submittedName>
        <fullName evidence="6">Aminotransferase class I/II-fold pyridoxal phosphate-dependent enzyme</fullName>
    </submittedName>
</protein>
<dbReference type="EMBL" id="JAAABI010000001">
    <property type="protein sequence ID" value="NAY90824.1"/>
    <property type="molecule type" value="Genomic_DNA"/>
</dbReference>
<dbReference type="Gene3D" id="3.40.640.10">
    <property type="entry name" value="Type I PLP-dependent aspartate aminotransferase-like (Major domain)"/>
    <property type="match status" value="1"/>
</dbReference>
<evidence type="ECO:0000256" key="1">
    <source>
        <dbReference type="ARBA" id="ARBA00007970"/>
    </source>
</evidence>
<evidence type="ECO:0000313" key="7">
    <source>
        <dbReference type="Proteomes" id="UP000667650"/>
    </source>
</evidence>
<keyword evidence="7" id="KW-1185">Reference proteome</keyword>